<feature type="domain" description="HTH cro/C1-type" evidence="2">
    <location>
        <begin position="12"/>
        <end position="50"/>
    </location>
</feature>
<feature type="compositionally biased region" description="Basic and acidic residues" evidence="1">
    <location>
        <begin position="74"/>
        <end position="87"/>
    </location>
</feature>
<name>A0AA37H7J8_9HYPH</name>
<gene>
    <name evidence="3" type="ORF">MPEAHAMD_0980</name>
</gene>
<dbReference type="CDD" id="cd00093">
    <property type="entry name" value="HTH_XRE"/>
    <property type="match status" value="1"/>
</dbReference>
<dbReference type="PROSITE" id="PS50943">
    <property type="entry name" value="HTH_CROC1"/>
    <property type="match status" value="1"/>
</dbReference>
<protein>
    <recommendedName>
        <fullName evidence="2">HTH cro/C1-type domain-containing protein</fullName>
    </recommendedName>
</protein>
<dbReference type="Pfam" id="PF01381">
    <property type="entry name" value="HTH_3"/>
    <property type="match status" value="1"/>
</dbReference>
<dbReference type="AlphaFoldDB" id="A0AA37H7J8"/>
<keyword evidence="4" id="KW-1185">Reference proteome</keyword>
<reference evidence="3" key="1">
    <citation type="journal article" date="2016" name="Front. Microbiol.">
        <title>Genome Sequence of the Piezophilic, Mesophilic Sulfate-Reducing Bacterium Desulfovibrio indicus J2T.</title>
        <authorList>
            <person name="Cao J."/>
            <person name="Maignien L."/>
            <person name="Shao Z."/>
            <person name="Alain K."/>
            <person name="Jebbar M."/>
        </authorList>
    </citation>
    <scope>NUCLEOTIDE SEQUENCE</scope>
    <source>
        <strain evidence="3">JCM 32048</strain>
    </source>
</reference>
<sequence length="97" mass="10542">MNGADDITAAQLRRARDLLGWSEDELALRANVDAESIRQFEAGRYPPSPEQRGAIRGALVAAGVELTDGAYPDARLRPDDAPDKGIHPSELTTENDR</sequence>
<evidence type="ECO:0000313" key="3">
    <source>
        <dbReference type="EMBL" id="GJD60841.1"/>
    </source>
</evidence>
<comment type="caution">
    <text evidence="3">The sequence shown here is derived from an EMBL/GenBank/DDBJ whole genome shotgun (WGS) entry which is preliminary data.</text>
</comment>
<proteinExistence type="predicted"/>
<evidence type="ECO:0000313" key="4">
    <source>
        <dbReference type="Proteomes" id="UP001055286"/>
    </source>
</evidence>
<dbReference type="InterPro" id="IPR001387">
    <property type="entry name" value="Cro/C1-type_HTH"/>
</dbReference>
<dbReference type="Proteomes" id="UP001055286">
    <property type="component" value="Unassembled WGS sequence"/>
</dbReference>
<organism evidence="3 4">
    <name type="scientific">Methylobacterium frigidaeris</name>
    <dbReference type="NCBI Taxonomy" id="2038277"/>
    <lineage>
        <taxon>Bacteria</taxon>
        <taxon>Pseudomonadati</taxon>
        <taxon>Pseudomonadota</taxon>
        <taxon>Alphaproteobacteria</taxon>
        <taxon>Hyphomicrobiales</taxon>
        <taxon>Methylobacteriaceae</taxon>
        <taxon>Methylobacterium</taxon>
    </lineage>
</organism>
<dbReference type="SUPFAM" id="SSF47413">
    <property type="entry name" value="lambda repressor-like DNA-binding domains"/>
    <property type="match status" value="1"/>
</dbReference>
<evidence type="ECO:0000256" key="1">
    <source>
        <dbReference type="SAM" id="MobiDB-lite"/>
    </source>
</evidence>
<accession>A0AA37H7J8</accession>
<reference evidence="3" key="2">
    <citation type="submission" date="2021-08" db="EMBL/GenBank/DDBJ databases">
        <authorList>
            <person name="Tani A."/>
            <person name="Ola A."/>
            <person name="Ogura Y."/>
            <person name="Katsura K."/>
            <person name="Hayashi T."/>
        </authorList>
    </citation>
    <scope>NUCLEOTIDE SEQUENCE</scope>
    <source>
        <strain evidence="3">JCM 32048</strain>
    </source>
</reference>
<dbReference type="RefSeq" id="WP_099905288.1">
    <property type="nucleotide sequence ID" value="NZ_BPQJ01000003.1"/>
</dbReference>
<dbReference type="EMBL" id="BPQJ01000003">
    <property type="protein sequence ID" value="GJD60841.1"/>
    <property type="molecule type" value="Genomic_DNA"/>
</dbReference>
<dbReference type="Gene3D" id="1.10.260.40">
    <property type="entry name" value="lambda repressor-like DNA-binding domains"/>
    <property type="match status" value="1"/>
</dbReference>
<dbReference type="GO" id="GO:0003677">
    <property type="term" value="F:DNA binding"/>
    <property type="evidence" value="ECO:0007669"/>
    <property type="project" value="InterPro"/>
</dbReference>
<dbReference type="InterPro" id="IPR010982">
    <property type="entry name" value="Lambda_DNA-bd_dom_sf"/>
</dbReference>
<feature type="region of interest" description="Disordered" evidence="1">
    <location>
        <begin position="71"/>
        <end position="97"/>
    </location>
</feature>
<evidence type="ECO:0000259" key="2">
    <source>
        <dbReference type="PROSITE" id="PS50943"/>
    </source>
</evidence>